<gene>
    <name evidence="1" type="ORF">N7492_008782</name>
</gene>
<reference evidence="1" key="2">
    <citation type="journal article" date="2023" name="IMA Fungus">
        <title>Comparative genomic study of the Penicillium genus elucidates a diverse pangenome and 15 lateral gene transfer events.</title>
        <authorList>
            <person name="Petersen C."/>
            <person name="Sorensen T."/>
            <person name="Nielsen M.R."/>
            <person name="Sondergaard T.E."/>
            <person name="Sorensen J.L."/>
            <person name="Fitzpatrick D.A."/>
            <person name="Frisvad J.C."/>
            <person name="Nielsen K.L."/>
        </authorList>
    </citation>
    <scope>NUCLEOTIDE SEQUENCE</scope>
    <source>
        <strain evidence="1">IBT 21917</strain>
    </source>
</reference>
<protein>
    <submittedName>
        <fullName evidence="1">Uncharacterized protein</fullName>
    </submittedName>
</protein>
<reference evidence="1" key="1">
    <citation type="submission" date="2022-11" db="EMBL/GenBank/DDBJ databases">
        <authorList>
            <person name="Petersen C."/>
        </authorList>
    </citation>
    <scope>NUCLEOTIDE SEQUENCE</scope>
    <source>
        <strain evidence="1">IBT 21917</strain>
    </source>
</reference>
<name>A0A9W9HTC9_9EURO</name>
<accession>A0A9W9HTC9</accession>
<proteinExistence type="predicted"/>
<dbReference type="OrthoDB" id="4362058at2759"/>
<keyword evidence="2" id="KW-1185">Reference proteome</keyword>
<dbReference type="AlphaFoldDB" id="A0A9W9HTC9"/>
<dbReference type="Proteomes" id="UP001146351">
    <property type="component" value="Unassembled WGS sequence"/>
</dbReference>
<sequence length="93" mass="9816">MSDARNGYRLRGVLVSTRPQLAASRPLPTRSQERVARGLGCDGYEVDGFLLSEAGDDGADEPGVVFAVDDNAVTVDRFTAAVAGLQCGQTKMV</sequence>
<evidence type="ECO:0000313" key="1">
    <source>
        <dbReference type="EMBL" id="KAJ5155979.1"/>
    </source>
</evidence>
<evidence type="ECO:0000313" key="2">
    <source>
        <dbReference type="Proteomes" id="UP001146351"/>
    </source>
</evidence>
<dbReference type="EMBL" id="JAPQKO010000006">
    <property type="protein sequence ID" value="KAJ5155979.1"/>
    <property type="molecule type" value="Genomic_DNA"/>
</dbReference>
<comment type="caution">
    <text evidence="1">The sequence shown here is derived from an EMBL/GenBank/DDBJ whole genome shotgun (WGS) entry which is preliminary data.</text>
</comment>
<organism evidence="1 2">
    <name type="scientific">Penicillium capsulatum</name>
    <dbReference type="NCBI Taxonomy" id="69766"/>
    <lineage>
        <taxon>Eukaryota</taxon>
        <taxon>Fungi</taxon>
        <taxon>Dikarya</taxon>
        <taxon>Ascomycota</taxon>
        <taxon>Pezizomycotina</taxon>
        <taxon>Eurotiomycetes</taxon>
        <taxon>Eurotiomycetidae</taxon>
        <taxon>Eurotiales</taxon>
        <taxon>Aspergillaceae</taxon>
        <taxon>Penicillium</taxon>
    </lineage>
</organism>